<evidence type="ECO:0000313" key="5">
    <source>
        <dbReference type="EMBL" id="PHP27876.1"/>
    </source>
</evidence>
<dbReference type="GO" id="GO:0046872">
    <property type="term" value="F:metal ion binding"/>
    <property type="evidence" value="ECO:0007669"/>
    <property type="project" value="InterPro"/>
</dbReference>
<feature type="compositionally biased region" description="Basic residues" evidence="3">
    <location>
        <begin position="1"/>
        <end position="15"/>
    </location>
</feature>
<proteinExistence type="inferred from homology"/>
<dbReference type="InterPro" id="IPR036907">
    <property type="entry name" value="5'-Nucleotdase_C_sf"/>
</dbReference>
<keyword evidence="2" id="KW-0378">Hydrolase</keyword>
<organism evidence="5 6">
    <name type="scientific">Limimaricola cinnabarinus</name>
    <dbReference type="NCBI Taxonomy" id="1125964"/>
    <lineage>
        <taxon>Bacteria</taxon>
        <taxon>Pseudomonadati</taxon>
        <taxon>Pseudomonadota</taxon>
        <taxon>Alphaproteobacteria</taxon>
        <taxon>Rhodobacterales</taxon>
        <taxon>Paracoccaceae</taxon>
        <taxon>Limimaricola</taxon>
    </lineage>
</organism>
<evidence type="ECO:0000256" key="1">
    <source>
        <dbReference type="ARBA" id="ARBA00006654"/>
    </source>
</evidence>
<comment type="caution">
    <text evidence="5">The sequence shown here is derived from an EMBL/GenBank/DDBJ whole genome shotgun (WGS) entry which is preliminary data.</text>
</comment>
<dbReference type="GO" id="GO:0000166">
    <property type="term" value="F:nucleotide binding"/>
    <property type="evidence" value="ECO:0007669"/>
    <property type="project" value="UniProtKB-KW"/>
</dbReference>
<dbReference type="InterPro" id="IPR004843">
    <property type="entry name" value="Calcineurin-like_PHP"/>
</dbReference>
<dbReference type="InterPro" id="IPR029052">
    <property type="entry name" value="Metallo-depent_PP-like"/>
</dbReference>
<dbReference type="PANTHER" id="PTHR11575">
    <property type="entry name" value="5'-NUCLEOTIDASE-RELATED"/>
    <property type="match status" value="1"/>
</dbReference>
<dbReference type="Pfam" id="PF00149">
    <property type="entry name" value="Metallophos"/>
    <property type="match status" value="1"/>
</dbReference>
<dbReference type="GO" id="GO:0016788">
    <property type="term" value="F:hydrolase activity, acting on ester bonds"/>
    <property type="evidence" value="ECO:0007669"/>
    <property type="project" value="InterPro"/>
</dbReference>
<dbReference type="PROSITE" id="PS00786">
    <property type="entry name" value="5_NUCLEOTIDASE_2"/>
    <property type="match status" value="1"/>
</dbReference>
<evidence type="ECO:0000259" key="4">
    <source>
        <dbReference type="Pfam" id="PF00149"/>
    </source>
</evidence>
<dbReference type="GO" id="GO:0030288">
    <property type="term" value="C:outer membrane-bounded periplasmic space"/>
    <property type="evidence" value="ECO:0007669"/>
    <property type="project" value="TreeGrafter"/>
</dbReference>
<dbReference type="EMBL" id="NQWH01000011">
    <property type="protein sequence ID" value="PHP27876.1"/>
    <property type="molecule type" value="Genomic_DNA"/>
</dbReference>
<gene>
    <name evidence="5" type="ORF">CJ301_09410</name>
</gene>
<dbReference type="SUPFAM" id="SSF55816">
    <property type="entry name" value="5'-nucleotidase (syn. UDP-sugar hydrolase), C-terminal domain"/>
    <property type="match status" value="1"/>
</dbReference>
<sequence>MRGGNRRHRGSKGRGMHVGTGVTRREGGDSVHLRLICTTDLHGHVLPWDYLSGRRDPGVGLARLAPLIRAHRRRGNTLLFDNGDFLHGTPMADAETERLARRGAGSRDGPGNGPHAGPHAMIAAMNALAYDAGTLGNHEFDRGLPLLRRALRGLDHPVTSCNLALAPEAGASLAPPGLMLRRRFRCRDGRSVGLRIGVLGLAPPRTAEWDRLRFAGGLVAEDMVGAARRQAARLRADGADLVVALAHSGLGAALPPPGADNAGRALAALPDIDALFLGHTHVPRARGASGPPGCPLAQAGRHGSHIAVIELGLRRDAAGRWRSRGQGRVETPPATGCDAATAAPVRRAHRAALAALRRPVGHSTVPIDSHFALVAPETSLQLTADALRAAARRLLWGRPEAALPLLVAVRPFRAGGHGGAGHYLSLPAGALTEGHLQALYPHPDRLCLEVVDREALLAQLERGAAAFRRIVPGRRDQPLLDMSRPPYRFELIDGLDWRIDPSRPAGDGRIDHLRHAGRGLGPRDRFVLASAGQGAGGDDAVRRCLRARRIAVEGPLMREALRAHLALGPVTPRPRNSWRFAALPGTAAWFDAPPEARAGAARIARQVAPLGPAAGGYHRFELRFGPEGVAHPIDSGPRLGYGGPARTRTPRCPAAMTP</sequence>
<comment type="similarity">
    <text evidence="1 2">Belongs to the 5'-nucleotidase family.</text>
</comment>
<dbReference type="AlphaFoldDB" id="A0A2G1MGK9"/>
<feature type="region of interest" description="Disordered" evidence="3">
    <location>
        <begin position="1"/>
        <end position="25"/>
    </location>
</feature>
<accession>A0A2G1MGK9</accession>
<dbReference type="Proteomes" id="UP000221860">
    <property type="component" value="Unassembled WGS sequence"/>
</dbReference>
<keyword evidence="6" id="KW-1185">Reference proteome</keyword>
<evidence type="ECO:0000256" key="3">
    <source>
        <dbReference type="SAM" id="MobiDB-lite"/>
    </source>
</evidence>
<name>A0A2G1MGK9_9RHOB</name>
<protein>
    <recommendedName>
        <fullName evidence="4">Calcineurin-like phosphoesterase domain-containing protein</fullName>
    </recommendedName>
</protein>
<feature type="region of interest" description="Disordered" evidence="3">
    <location>
        <begin position="635"/>
        <end position="658"/>
    </location>
</feature>
<dbReference type="InterPro" id="IPR006179">
    <property type="entry name" value="5_nucleotidase/apyrase"/>
</dbReference>
<dbReference type="Gene3D" id="3.90.780.10">
    <property type="entry name" value="5'-Nucleotidase, C-terminal domain"/>
    <property type="match status" value="1"/>
</dbReference>
<dbReference type="GO" id="GO:0009166">
    <property type="term" value="P:nucleotide catabolic process"/>
    <property type="evidence" value="ECO:0007669"/>
    <property type="project" value="InterPro"/>
</dbReference>
<feature type="domain" description="Calcineurin-like phosphoesterase" evidence="4">
    <location>
        <begin position="34"/>
        <end position="283"/>
    </location>
</feature>
<dbReference type="PRINTS" id="PR01607">
    <property type="entry name" value="APYRASEFAMLY"/>
</dbReference>
<keyword evidence="2" id="KW-0547">Nucleotide-binding</keyword>
<dbReference type="PANTHER" id="PTHR11575:SF6">
    <property type="entry name" value="2',3'-CYCLIC-NUCLEOTIDE 2'-PHOSPHODIESTERASE_3'-NUCLEOTIDASE"/>
    <property type="match status" value="1"/>
</dbReference>
<dbReference type="Gene3D" id="3.60.21.10">
    <property type="match status" value="1"/>
</dbReference>
<evidence type="ECO:0000256" key="2">
    <source>
        <dbReference type="RuleBase" id="RU362119"/>
    </source>
</evidence>
<dbReference type="OrthoDB" id="9803927at2"/>
<evidence type="ECO:0000313" key="6">
    <source>
        <dbReference type="Proteomes" id="UP000221860"/>
    </source>
</evidence>
<dbReference type="SUPFAM" id="SSF56300">
    <property type="entry name" value="Metallo-dependent phosphatases"/>
    <property type="match status" value="1"/>
</dbReference>
<dbReference type="InterPro" id="IPR006146">
    <property type="entry name" value="5'-Nucleotdase_CS"/>
</dbReference>
<reference evidence="5 6" key="1">
    <citation type="submission" date="2017-08" db="EMBL/GenBank/DDBJ databases">
        <title>Draft Genome Sequence of Loktanella cinnabarina Strain XM1, Isolated from Coastal Surface Water.</title>
        <authorList>
            <person name="Ma R."/>
            <person name="Wang J."/>
            <person name="Wang Q."/>
            <person name="Ma Z."/>
            <person name="Li J."/>
            <person name="Chen L."/>
        </authorList>
    </citation>
    <scope>NUCLEOTIDE SEQUENCE [LARGE SCALE GENOMIC DNA]</scope>
    <source>
        <strain evidence="5 6">XM1</strain>
    </source>
</reference>